<dbReference type="EMBL" id="UZAG01004625">
    <property type="protein sequence ID" value="VDO17066.1"/>
    <property type="molecule type" value="Genomic_DNA"/>
</dbReference>
<evidence type="ECO:0000313" key="3">
    <source>
        <dbReference type="WBParaSite" id="BTMF_0000533201-mRNA-1"/>
    </source>
</evidence>
<sequence>PVNGIRSCASSIDGASQVEISVSLSRSFCEPSSAIADGSIPKILNLICFLSKGSILLNSVVLSLSSSHSGLAISIIQGPPQTFGCRMTKLTCLTVIVLLVFTNDTLCSKLKEIMYYFISQNSIIGKHSFYDTTKNKLEVL</sequence>
<reference evidence="1 2" key="2">
    <citation type="submission" date="2018-11" db="EMBL/GenBank/DDBJ databases">
        <authorList>
            <consortium name="Pathogen Informatics"/>
        </authorList>
    </citation>
    <scope>NUCLEOTIDE SEQUENCE [LARGE SCALE GENOMIC DNA]</scope>
</reference>
<dbReference type="WBParaSite" id="BTMF_0000533201-mRNA-1">
    <property type="protein sequence ID" value="BTMF_0000533201-mRNA-1"/>
    <property type="gene ID" value="BTMF_0000533201"/>
</dbReference>
<proteinExistence type="predicted"/>
<organism evidence="3">
    <name type="scientific">Brugia timori</name>
    <dbReference type="NCBI Taxonomy" id="42155"/>
    <lineage>
        <taxon>Eukaryota</taxon>
        <taxon>Metazoa</taxon>
        <taxon>Ecdysozoa</taxon>
        <taxon>Nematoda</taxon>
        <taxon>Chromadorea</taxon>
        <taxon>Rhabditida</taxon>
        <taxon>Spirurina</taxon>
        <taxon>Spiruromorpha</taxon>
        <taxon>Filarioidea</taxon>
        <taxon>Onchocercidae</taxon>
        <taxon>Brugia</taxon>
    </lineage>
</organism>
<evidence type="ECO:0000313" key="1">
    <source>
        <dbReference type="EMBL" id="VDO17066.1"/>
    </source>
</evidence>
<keyword evidence="2" id="KW-1185">Reference proteome</keyword>
<name>A0A0R3QG33_9BILA</name>
<dbReference type="AlphaFoldDB" id="A0A0R3QG33"/>
<dbReference type="Proteomes" id="UP000280834">
    <property type="component" value="Unassembled WGS sequence"/>
</dbReference>
<evidence type="ECO:0000313" key="2">
    <source>
        <dbReference type="Proteomes" id="UP000280834"/>
    </source>
</evidence>
<protein>
    <submittedName>
        <fullName evidence="3">Secreted protein</fullName>
    </submittedName>
</protein>
<reference evidence="3" key="1">
    <citation type="submission" date="2017-02" db="UniProtKB">
        <authorList>
            <consortium name="WormBaseParasite"/>
        </authorList>
    </citation>
    <scope>IDENTIFICATION</scope>
</reference>
<accession>A0A0R3QG33</accession>
<gene>
    <name evidence="1" type="ORF">BTMF_LOCUS4612</name>
</gene>